<dbReference type="PANTHER" id="PTHR12595:SF0">
    <property type="entry name" value="ADENYLATE KINASE ISOENZYME 6"/>
    <property type="match status" value="1"/>
</dbReference>
<dbReference type="GO" id="GO:0016887">
    <property type="term" value="F:ATP hydrolysis activity"/>
    <property type="evidence" value="ECO:0007669"/>
    <property type="project" value="UniProtKB-UniRule"/>
</dbReference>
<dbReference type="GO" id="GO:0005524">
    <property type="term" value="F:ATP binding"/>
    <property type="evidence" value="ECO:0007669"/>
    <property type="project" value="UniProtKB-KW"/>
</dbReference>
<keyword evidence="4 10" id="KW-0698">rRNA processing</keyword>
<dbReference type="Pfam" id="PF13238">
    <property type="entry name" value="AAA_18"/>
    <property type="match status" value="1"/>
</dbReference>
<dbReference type="InterPro" id="IPR027417">
    <property type="entry name" value="P-loop_NTPase"/>
</dbReference>
<feature type="region of interest" description="NMPbind" evidence="10">
    <location>
        <begin position="38"/>
        <end position="61"/>
    </location>
</feature>
<evidence type="ECO:0000256" key="1">
    <source>
        <dbReference type="ARBA" id="ARBA00000582"/>
    </source>
</evidence>
<keyword evidence="6 10" id="KW-0547">Nucleotide-binding</keyword>
<dbReference type="KEGG" id="goe:100901634"/>
<dbReference type="GO" id="GO:0042274">
    <property type="term" value="P:ribosomal small subunit biogenesis"/>
    <property type="evidence" value="ECO:0007669"/>
    <property type="project" value="UniProtKB-UniRule"/>
</dbReference>
<comment type="subunit">
    <text evidence="10">Monomer and homodimer. Interacts with small ribosomal subunit protein uS11. Not a structural component of 43S pre-ribosomes, but transiently interacts with them by binding to uS11.</text>
</comment>
<gene>
    <name evidence="12" type="primary">LOC100901634</name>
</gene>
<keyword evidence="9 10" id="KW-0539">Nucleus</keyword>
<keyword evidence="7 10" id="KW-0418">Kinase</keyword>
<keyword evidence="3 10" id="KW-0690">Ribosome biogenesis</keyword>
<accession>A0AAJ7P9G6</accession>
<dbReference type="Proteomes" id="UP000694867">
    <property type="component" value="Unplaced"/>
</dbReference>
<evidence type="ECO:0000256" key="2">
    <source>
        <dbReference type="ARBA" id="ARBA00022490"/>
    </source>
</evidence>
<protein>
    <recommendedName>
        <fullName evidence="10">Adenylate kinase isoenzyme 6 homolog</fullName>
        <shortName evidence="10">AK6</shortName>
        <ecNumber evidence="10">2.7.4.3</ecNumber>
    </recommendedName>
    <alternativeName>
        <fullName evidence="10">Dual activity adenylate kinase/ATPase</fullName>
        <shortName evidence="10">AK/ATPase</shortName>
    </alternativeName>
</protein>
<keyword evidence="11" id="KW-1185">Reference proteome</keyword>
<comment type="similarity">
    <text evidence="10">Belongs to the adenylate kinase family. AK6 subfamily.</text>
</comment>
<feature type="binding site" evidence="10">
    <location>
        <position position="19"/>
    </location>
    <ligand>
        <name>ATP</name>
        <dbReference type="ChEBI" id="CHEBI:30616"/>
    </ligand>
</feature>
<comment type="caution">
    <text evidence="10">Lacks conserved residue(s) required for the propagation of feature annotation.</text>
</comment>
<dbReference type="GO" id="GO:0005737">
    <property type="term" value="C:cytoplasm"/>
    <property type="evidence" value="ECO:0007669"/>
    <property type="project" value="UniProtKB-SubCell"/>
</dbReference>
<comment type="catalytic activity">
    <reaction evidence="1 10">
        <text>AMP + ATP = 2 ADP</text>
        <dbReference type="Rhea" id="RHEA:12973"/>
        <dbReference type="ChEBI" id="CHEBI:30616"/>
        <dbReference type="ChEBI" id="CHEBI:456215"/>
        <dbReference type="ChEBI" id="CHEBI:456216"/>
        <dbReference type="EC" id="2.7.4.3"/>
    </reaction>
</comment>
<keyword evidence="8 10" id="KW-0067">ATP-binding</keyword>
<dbReference type="Gene3D" id="3.40.50.300">
    <property type="entry name" value="P-loop containing nucleotide triphosphate hydrolases"/>
    <property type="match status" value="1"/>
</dbReference>
<dbReference type="GO" id="GO:0004017">
    <property type="term" value="F:AMP kinase activity"/>
    <property type="evidence" value="ECO:0007669"/>
    <property type="project" value="UniProtKB-UniRule"/>
</dbReference>
<comment type="function">
    <text evidence="10">Broad-specificity nucleoside monophosphate (NMP) kinase that catalyzes the reversible transfer of the terminal phosphate group between nucleoside triphosphates and monophosphates. Has also ATPase activity. Involved in the late cytoplasmic maturation steps of the 40S ribosomal particles, specifically 18S rRNA maturation. While NMP activity is not required for ribosome maturation, ATPase activity is. Associates transiently with small ribosomal subunit protein uS11. ATP hydrolysis breaks the interaction with uS11. May temporarily remove uS11 from the ribosome to enable a conformational change of the ribosomal RNA that is needed for the final maturation step of the small ribosomal subunit. Its NMP activity may have a role in nuclear energy homeostasis.</text>
</comment>
<name>A0AAJ7P9G6_9ACAR</name>
<keyword evidence="5 10" id="KW-0808">Transferase</keyword>
<evidence type="ECO:0000256" key="10">
    <source>
        <dbReference type="HAMAP-Rule" id="MF_03173"/>
    </source>
</evidence>
<comment type="catalytic activity">
    <reaction evidence="10">
        <text>ATP + H2O = ADP + phosphate + H(+)</text>
        <dbReference type="Rhea" id="RHEA:13065"/>
        <dbReference type="ChEBI" id="CHEBI:15377"/>
        <dbReference type="ChEBI" id="CHEBI:15378"/>
        <dbReference type="ChEBI" id="CHEBI:30616"/>
        <dbReference type="ChEBI" id="CHEBI:43474"/>
        <dbReference type="ChEBI" id="CHEBI:456216"/>
    </reaction>
</comment>
<feature type="binding site" evidence="10">
    <location>
        <position position="21"/>
    </location>
    <ligand>
        <name>ATP</name>
        <dbReference type="ChEBI" id="CHEBI:30616"/>
    </ligand>
</feature>
<evidence type="ECO:0000256" key="4">
    <source>
        <dbReference type="ARBA" id="ARBA00022552"/>
    </source>
</evidence>
<feature type="region of interest" description="LID" evidence="10">
    <location>
        <begin position="115"/>
        <end position="125"/>
    </location>
</feature>
<feature type="binding site" evidence="10">
    <location>
        <position position="20"/>
    </location>
    <ligand>
        <name>ATP</name>
        <dbReference type="ChEBI" id="CHEBI:30616"/>
    </ligand>
</feature>
<proteinExistence type="inferred from homology"/>
<dbReference type="InterPro" id="IPR020618">
    <property type="entry name" value="Adenyl_kinase_AK6"/>
</dbReference>
<dbReference type="PANTHER" id="PTHR12595">
    <property type="entry name" value="POS9-ACTIVATING FACTOR FAP7-RELATED"/>
    <property type="match status" value="1"/>
</dbReference>
<sequence>MSSRRKIPNILVTGTPGTGKSTLCSELETRTMCLEWINVGEVAKQNKCFESFDDQYKCHVLDEEKLMDEIQDKMDDEIGGKMVDYHGCDFFPQRWFDAVFVLRTDTKLLHDRLTGRGYEGKKLEDNLQCEIFQILLDEARSAYDEKIVHELISDSPEQLEDNLEKISKWVEEWKNASQ</sequence>
<evidence type="ECO:0000256" key="9">
    <source>
        <dbReference type="ARBA" id="ARBA00023242"/>
    </source>
</evidence>
<dbReference type="CTD" id="102157402"/>
<evidence type="ECO:0000256" key="3">
    <source>
        <dbReference type="ARBA" id="ARBA00022517"/>
    </source>
</evidence>
<dbReference type="HAMAP" id="MF_00039">
    <property type="entry name" value="Adenylate_kinase_AK6"/>
    <property type="match status" value="1"/>
</dbReference>
<dbReference type="GeneID" id="100901634"/>
<comment type="subcellular location">
    <subcellularLocation>
        <location evidence="10">Cytoplasm</location>
    </subcellularLocation>
    <subcellularLocation>
        <location evidence="10">Nucleus</location>
    </subcellularLocation>
</comment>
<dbReference type="EC" id="2.7.4.3" evidence="10"/>
<evidence type="ECO:0000256" key="6">
    <source>
        <dbReference type="ARBA" id="ARBA00022741"/>
    </source>
</evidence>
<evidence type="ECO:0000256" key="7">
    <source>
        <dbReference type="ARBA" id="ARBA00022777"/>
    </source>
</evidence>
<dbReference type="RefSeq" id="XP_018494758.1">
    <property type="nucleotide sequence ID" value="XM_018639242.1"/>
</dbReference>
<evidence type="ECO:0000313" key="11">
    <source>
        <dbReference type="Proteomes" id="UP000694867"/>
    </source>
</evidence>
<evidence type="ECO:0000313" key="12">
    <source>
        <dbReference type="RefSeq" id="XP_018494758.1"/>
    </source>
</evidence>
<dbReference type="FunFam" id="3.40.50.300:FF:000372">
    <property type="entry name" value="Adenylate kinase isoenzyme 6 homolog"/>
    <property type="match status" value="1"/>
</dbReference>
<evidence type="ECO:0000256" key="8">
    <source>
        <dbReference type="ARBA" id="ARBA00022840"/>
    </source>
</evidence>
<evidence type="ECO:0000256" key="5">
    <source>
        <dbReference type="ARBA" id="ARBA00022679"/>
    </source>
</evidence>
<dbReference type="GO" id="GO:0005634">
    <property type="term" value="C:nucleus"/>
    <property type="evidence" value="ECO:0007669"/>
    <property type="project" value="UniProtKB-SubCell"/>
</dbReference>
<keyword evidence="2 10" id="KW-0963">Cytoplasm</keyword>
<feature type="binding site" evidence="10">
    <location>
        <position position="116"/>
    </location>
    <ligand>
        <name>ATP</name>
        <dbReference type="ChEBI" id="CHEBI:30616"/>
    </ligand>
</feature>
<dbReference type="AlphaFoldDB" id="A0AAJ7P9G6"/>
<dbReference type="SUPFAM" id="SSF52540">
    <property type="entry name" value="P-loop containing nucleoside triphosphate hydrolases"/>
    <property type="match status" value="1"/>
</dbReference>
<reference evidence="12" key="1">
    <citation type="submission" date="2025-08" db="UniProtKB">
        <authorList>
            <consortium name="RefSeq"/>
        </authorList>
    </citation>
    <scope>IDENTIFICATION</scope>
</reference>
<organism evidence="11 12">
    <name type="scientific">Galendromus occidentalis</name>
    <name type="common">western predatory mite</name>
    <dbReference type="NCBI Taxonomy" id="34638"/>
    <lineage>
        <taxon>Eukaryota</taxon>
        <taxon>Metazoa</taxon>
        <taxon>Ecdysozoa</taxon>
        <taxon>Arthropoda</taxon>
        <taxon>Chelicerata</taxon>
        <taxon>Arachnida</taxon>
        <taxon>Acari</taxon>
        <taxon>Parasitiformes</taxon>
        <taxon>Mesostigmata</taxon>
        <taxon>Gamasina</taxon>
        <taxon>Phytoseioidea</taxon>
        <taxon>Phytoseiidae</taxon>
        <taxon>Typhlodrominae</taxon>
        <taxon>Galendromus</taxon>
    </lineage>
</organism>
<dbReference type="GO" id="GO:0006364">
    <property type="term" value="P:rRNA processing"/>
    <property type="evidence" value="ECO:0007669"/>
    <property type="project" value="UniProtKB-KW"/>
</dbReference>
<feature type="binding site" evidence="10">
    <location>
        <position position="22"/>
    </location>
    <ligand>
        <name>ATP</name>
        <dbReference type="ChEBI" id="CHEBI:30616"/>
    </ligand>
</feature>
<feature type="binding site" evidence="10">
    <location>
        <position position="17"/>
    </location>
    <ligand>
        <name>ATP</name>
        <dbReference type="ChEBI" id="CHEBI:30616"/>
    </ligand>
</feature>